<organism evidence="2 3">
    <name type="scientific">Mesorhizobium shangrilense</name>
    <dbReference type="NCBI Taxonomy" id="460060"/>
    <lineage>
        <taxon>Bacteria</taxon>
        <taxon>Pseudomonadati</taxon>
        <taxon>Pseudomonadota</taxon>
        <taxon>Alphaproteobacteria</taxon>
        <taxon>Hyphomicrobiales</taxon>
        <taxon>Phyllobacteriaceae</taxon>
        <taxon>Mesorhizobium</taxon>
    </lineage>
</organism>
<accession>A0ABV2DLG1</accession>
<evidence type="ECO:0000313" key="3">
    <source>
        <dbReference type="Proteomes" id="UP001548832"/>
    </source>
</evidence>
<sequence>MAEKEARSGADALAGKEEKKSQPNREIAGNMPYTTSVGVLKRALQKIPVSERPPKFNKDFLNTVFEITGGSSIPVIPILKRVGFLTSDGTPTNYYSEFQTSGGKASAALHALKTGFAEIFKRNQYAHKADRDKIVDTIVSITGLTRTDRIVGYIYGTFSAFQEYAQGAEEVKPVPTTGANGSDTATPTQDRSGSPLLSLNGISYHINLVLPATTNIEIYNTIFRSIRENLIK</sequence>
<feature type="compositionally biased region" description="Polar residues" evidence="1">
    <location>
        <begin position="177"/>
        <end position="193"/>
    </location>
</feature>
<dbReference type="RefSeq" id="WP_354462847.1">
    <property type="nucleotide sequence ID" value="NZ_JBEWSZ010000002.1"/>
</dbReference>
<comment type="caution">
    <text evidence="2">The sequence shown here is derived from an EMBL/GenBank/DDBJ whole genome shotgun (WGS) entry which is preliminary data.</text>
</comment>
<name>A0ABV2DLG1_9HYPH</name>
<dbReference type="InterPro" id="IPR035235">
    <property type="entry name" value="DUF5343"/>
</dbReference>
<keyword evidence="3" id="KW-1185">Reference proteome</keyword>
<feature type="compositionally biased region" description="Basic and acidic residues" evidence="1">
    <location>
        <begin position="1"/>
        <end position="23"/>
    </location>
</feature>
<dbReference type="Pfam" id="PF17278">
    <property type="entry name" value="DUF5343"/>
    <property type="match status" value="1"/>
</dbReference>
<feature type="region of interest" description="Disordered" evidence="1">
    <location>
        <begin position="172"/>
        <end position="193"/>
    </location>
</feature>
<proteinExistence type="predicted"/>
<dbReference type="Proteomes" id="UP001548832">
    <property type="component" value="Unassembled WGS sequence"/>
</dbReference>
<evidence type="ECO:0000256" key="1">
    <source>
        <dbReference type="SAM" id="MobiDB-lite"/>
    </source>
</evidence>
<gene>
    <name evidence="2" type="ORF">ABVQ20_27755</name>
</gene>
<protein>
    <submittedName>
        <fullName evidence="2">DUF5343 domain-containing protein</fullName>
    </submittedName>
</protein>
<dbReference type="EMBL" id="JBEWSZ010000002">
    <property type="protein sequence ID" value="MET2830789.1"/>
    <property type="molecule type" value="Genomic_DNA"/>
</dbReference>
<reference evidence="2 3" key="1">
    <citation type="submission" date="2024-06" db="EMBL/GenBank/DDBJ databases">
        <authorList>
            <person name="Kim D.-U."/>
        </authorList>
    </citation>
    <scope>NUCLEOTIDE SEQUENCE [LARGE SCALE GENOMIC DNA]</scope>
    <source>
        <strain evidence="2 3">KACC15460</strain>
    </source>
</reference>
<feature type="region of interest" description="Disordered" evidence="1">
    <location>
        <begin position="1"/>
        <end position="31"/>
    </location>
</feature>
<evidence type="ECO:0000313" key="2">
    <source>
        <dbReference type="EMBL" id="MET2830789.1"/>
    </source>
</evidence>